<keyword evidence="4" id="KW-1185">Reference proteome</keyword>
<dbReference type="InterPro" id="IPR016187">
    <property type="entry name" value="CTDL_fold"/>
</dbReference>
<dbReference type="PROSITE" id="PS00615">
    <property type="entry name" value="C_TYPE_LECTIN_1"/>
    <property type="match status" value="1"/>
</dbReference>
<feature type="domain" description="C-type lectin" evidence="2">
    <location>
        <begin position="36"/>
        <end position="148"/>
    </location>
</feature>
<dbReference type="PANTHER" id="PTHR22803">
    <property type="entry name" value="MANNOSE, PHOSPHOLIPASE, LECTIN RECEPTOR RELATED"/>
    <property type="match status" value="1"/>
</dbReference>
<dbReference type="InterPro" id="IPR018378">
    <property type="entry name" value="C-type_lectin_CS"/>
</dbReference>
<dbReference type="Pfam" id="PF00059">
    <property type="entry name" value="Lectin_C"/>
    <property type="match status" value="1"/>
</dbReference>
<evidence type="ECO:0000313" key="4">
    <source>
        <dbReference type="Proteomes" id="UP000472269"/>
    </source>
</evidence>
<dbReference type="SMART" id="SM00034">
    <property type="entry name" value="CLECT"/>
    <property type="match status" value="1"/>
</dbReference>
<sequence>SNVTLLNPELLGGDPPFCCVPPSPGCPPCSKGWTYFGNSCYFYSKTESSWENAQSFCSLLGSKLLEVDSPEEKGHVRTMLQSSSWLGIKDEEVEGTWKRADGTILSRENSSWHRNEPNGGRQENCAVVREDGEWYDYPCTSKLSWVCEGHP</sequence>
<dbReference type="InterPro" id="IPR016186">
    <property type="entry name" value="C-type_lectin-like/link_sf"/>
</dbReference>
<evidence type="ECO:0000256" key="1">
    <source>
        <dbReference type="ARBA" id="ARBA00023157"/>
    </source>
</evidence>
<dbReference type="AlphaFoldDB" id="A0A663N3S3"/>
<protein>
    <recommendedName>
        <fullName evidence="2">C-type lectin domain-containing protein</fullName>
    </recommendedName>
</protein>
<reference evidence="3" key="1">
    <citation type="submission" date="2025-08" db="UniProtKB">
        <authorList>
            <consortium name="Ensembl"/>
        </authorList>
    </citation>
    <scope>IDENTIFICATION</scope>
</reference>
<accession>A0A663N3S3</accession>
<dbReference type="PROSITE" id="PS50041">
    <property type="entry name" value="C_TYPE_LECTIN_2"/>
    <property type="match status" value="1"/>
</dbReference>
<keyword evidence="1" id="KW-1015">Disulfide bond</keyword>
<dbReference type="InterPro" id="IPR050111">
    <property type="entry name" value="C-type_lectin/snaclec_domain"/>
</dbReference>
<reference evidence="3" key="2">
    <citation type="submission" date="2025-09" db="UniProtKB">
        <authorList>
            <consortium name="Ensembl"/>
        </authorList>
    </citation>
    <scope>IDENTIFICATION</scope>
</reference>
<dbReference type="SUPFAM" id="SSF56436">
    <property type="entry name" value="C-type lectin-like"/>
    <property type="match status" value="1"/>
</dbReference>
<dbReference type="InterPro" id="IPR001304">
    <property type="entry name" value="C-type_lectin-like"/>
</dbReference>
<dbReference type="Ensembl" id="ENSACUT00000020803.1">
    <property type="protein sequence ID" value="ENSACUP00000019500.1"/>
    <property type="gene ID" value="ENSACUG00000013048.1"/>
</dbReference>
<evidence type="ECO:0000313" key="3">
    <source>
        <dbReference type="Ensembl" id="ENSACUP00000019500.1"/>
    </source>
</evidence>
<dbReference type="OMA" id="CENNITE"/>
<dbReference type="Gene3D" id="3.10.100.10">
    <property type="entry name" value="Mannose-Binding Protein A, subunit A"/>
    <property type="match status" value="1"/>
</dbReference>
<organism evidence="3 4">
    <name type="scientific">Athene cunicularia</name>
    <name type="common">Burrowing owl</name>
    <name type="synonym">Speotyto cunicularia</name>
    <dbReference type="NCBI Taxonomy" id="194338"/>
    <lineage>
        <taxon>Eukaryota</taxon>
        <taxon>Metazoa</taxon>
        <taxon>Chordata</taxon>
        <taxon>Craniata</taxon>
        <taxon>Vertebrata</taxon>
        <taxon>Euteleostomi</taxon>
        <taxon>Archelosauria</taxon>
        <taxon>Archosauria</taxon>
        <taxon>Dinosauria</taxon>
        <taxon>Saurischia</taxon>
        <taxon>Theropoda</taxon>
        <taxon>Coelurosauria</taxon>
        <taxon>Aves</taxon>
        <taxon>Neognathae</taxon>
        <taxon>Neoaves</taxon>
        <taxon>Telluraves</taxon>
        <taxon>Strigiformes</taxon>
        <taxon>Strigidae</taxon>
        <taxon>Athene</taxon>
    </lineage>
</organism>
<dbReference type="Proteomes" id="UP000472269">
    <property type="component" value="Unplaced"/>
</dbReference>
<name>A0A663N3S3_ATHCN</name>
<proteinExistence type="predicted"/>
<evidence type="ECO:0000259" key="2">
    <source>
        <dbReference type="PROSITE" id="PS50041"/>
    </source>
</evidence>